<proteinExistence type="predicted"/>
<sequence>MEDNNDIDIVYVVNNDGQRQKDKSGEISFTMERNNQIDEAYNTTVPVEYNPKPGEKAMKDVPYKVINFENQSSGKDFYDFLDRYSTAKNEFDLFRYNQNGQGKAAVGINGQNGYLARYTKVEGKDGEYDFGAFIPSVSLMSGYYHSLSNLPGVDTSKNIFSHSHPGDNGNPEASAPDINTARKSLLPGVFQVSSKGIYKVIPRE</sequence>
<dbReference type="EMBL" id="LJOD01000029">
    <property type="protein sequence ID" value="KPE49027.1"/>
    <property type="molecule type" value="Genomic_DNA"/>
</dbReference>
<dbReference type="OrthoDB" id="2972467at2"/>
<comment type="caution">
    <text evidence="2">The sequence shown here is derived from an EMBL/GenBank/DDBJ whole genome shotgun (WGS) entry which is preliminary data.</text>
</comment>
<dbReference type="RefSeq" id="WP_062703534.1">
    <property type="nucleotide sequence ID" value="NZ_LJOD01000029.1"/>
</dbReference>
<dbReference type="Proteomes" id="UP000037953">
    <property type="component" value="Unassembled WGS sequence"/>
</dbReference>
<evidence type="ECO:0000313" key="2">
    <source>
        <dbReference type="EMBL" id="KPE49027.1"/>
    </source>
</evidence>
<name>A0A0N1KRN2_CHRID</name>
<reference evidence="2 3" key="1">
    <citation type="journal article" date="2015" name="Genom Data">
        <title>Draft genome sequence of a multidrug-resistant Chryseobacterium indologenes isolate from Malaysia.</title>
        <authorList>
            <person name="Yu C.Y."/>
            <person name="Ang G.Y."/>
            <person name="Cheng H.J."/>
            <person name="Cheong Y.M."/>
            <person name="Yin W.F."/>
            <person name="Chan K.G."/>
        </authorList>
    </citation>
    <scope>NUCLEOTIDE SEQUENCE [LARGE SCALE GENOMIC DNA]</scope>
    <source>
        <strain evidence="2 3">CI_885</strain>
    </source>
</reference>
<reference evidence="3" key="2">
    <citation type="submission" date="2015-09" db="EMBL/GenBank/DDBJ databases">
        <title>Draft genome sequence of a multidrug-resistant Chryseobacterium indologenes isolate from Malaysia.</title>
        <authorList>
            <person name="Yu C.Y."/>
            <person name="Ang G.Y."/>
            <person name="Chan K.-G."/>
        </authorList>
    </citation>
    <scope>NUCLEOTIDE SEQUENCE [LARGE SCALE GENOMIC DNA]</scope>
    <source>
        <strain evidence="3">CI_885</strain>
    </source>
</reference>
<evidence type="ECO:0000313" key="3">
    <source>
        <dbReference type="Proteomes" id="UP000037953"/>
    </source>
</evidence>
<dbReference type="PATRIC" id="fig|253.9.peg.2882"/>
<evidence type="ECO:0000256" key="1">
    <source>
        <dbReference type="SAM" id="MobiDB-lite"/>
    </source>
</evidence>
<accession>A0A0N1KRN2</accession>
<dbReference type="AlphaFoldDB" id="A0A0N1KRN2"/>
<protein>
    <recommendedName>
        <fullName evidence="4">DUF4329 domain-containing protein</fullName>
    </recommendedName>
</protein>
<organism evidence="2 3">
    <name type="scientific">Chryseobacterium indologenes</name>
    <name type="common">Flavobacterium indologenes</name>
    <dbReference type="NCBI Taxonomy" id="253"/>
    <lineage>
        <taxon>Bacteria</taxon>
        <taxon>Pseudomonadati</taxon>
        <taxon>Bacteroidota</taxon>
        <taxon>Flavobacteriia</taxon>
        <taxon>Flavobacteriales</taxon>
        <taxon>Weeksellaceae</taxon>
        <taxon>Chryseobacterium group</taxon>
        <taxon>Chryseobacterium</taxon>
    </lineage>
</organism>
<feature type="region of interest" description="Disordered" evidence="1">
    <location>
        <begin position="158"/>
        <end position="178"/>
    </location>
</feature>
<evidence type="ECO:0008006" key="4">
    <source>
        <dbReference type="Google" id="ProtNLM"/>
    </source>
</evidence>
<gene>
    <name evidence="2" type="ORF">AOB46_22250</name>
</gene>